<reference evidence="7 8" key="1">
    <citation type="submission" date="2015-09" db="EMBL/GenBank/DDBJ databases">
        <title>Genome sequence of Oxobacter pfennigii DSM 3222.</title>
        <authorList>
            <person name="Poehlein A."/>
            <person name="Bengelsdorf F.R."/>
            <person name="Schiel-Bengelsdorf B."/>
            <person name="Duerre P."/>
            <person name="Daniel R."/>
        </authorList>
    </citation>
    <scope>NUCLEOTIDE SEQUENCE [LARGE SCALE GENOMIC DNA]</scope>
    <source>
        <strain evidence="7 8">DSM 3222</strain>
    </source>
</reference>
<evidence type="ECO:0000256" key="2">
    <source>
        <dbReference type="ARBA" id="ARBA00022840"/>
    </source>
</evidence>
<evidence type="ECO:0000259" key="6">
    <source>
        <dbReference type="Pfam" id="PF22740"/>
    </source>
</evidence>
<dbReference type="Proteomes" id="UP000050326">
    <property type="component" value="Unassembled WGS sequence"/>
</dbReference>
<proteinExistence type="inferred from homology"/>
<dbReference type="GO" id="GO:0005525">
    <property type="term" value="F:GTP binding"/>
    <property type="evidence" value="ECO:0007669"/>
    <property type="project" value="UniProtKB-UniRule"/>
</dbReference>
<dbReference type="InterPro" id="IPR053930">
    <property type="entry name" value="RapZ-like_N"/>
</dbReference>
<organism evidence="7 8">
    <name type="scientific">Oxobacter pfennigii</name>
    <dbReference type="NCBI Taxonomy" id="36849"/>
    <lineage>
        <taxon>Bacteria</taxon>
        <taxon>Bacillati</taxon>
        <taxon>Bacillota</taxon>
        <taxon>Clostridia</taxon>
        <taxon>Eubacteriales</taxon>
        <taxon>Clostridiaceae</taxon>
        <taxon>Oxobacter</taxon>
    </lineage>
</organism>
<dbReference type="AlphaFoldDB" id="A0A0P8WLT5"/>
<dbReference type="Pfam" id="PF03668">
    <property type="entry name" value="RapZ-like_N"/>
    <property type="match status" value="1"/>
</dbReference>
<feature type="domain" description="RapZ C-terminal" evidence="6">
    <location>
        <begin position="164"/>
        <end position="282"/>
    </location>
</feature>
<evidence type="ECO:0000256" key="1">
    <source>
        <dbReference type="ARBA" id="ARBA00022741"/>
    </source>
</evidence>
<dbReference type="Pfam" id="PF22740">
    <property type="entry name" value="PapZ_C"/>
    <property type="match status" value="1"/>
</dbReference>
<evidence type="ECO:0000259" key="5">
    <source>
        <dbReference type="Pfam" id="PF03668"/>
    </source>
</evidence>
<dbReference type="HAMAP" id="MF_00636">
    <property type="entry name" value="RapZ_like"/>
    <property type="match status" value="1"/>
</dbReference>
<dbReference type="GO" id="GO:0005524">
    <property type="term" value="F:ATP binding"/>
    <property type="evidence" value="ECO:0007669"/>
    <property type="project" value="UniProtKB-UniRule"/>
</dbReference>
<dbReference type="RefSeq" id="WP_054875878.1">
    <property type="nucleotide sequence ID" value="NZ_LKET01000039.1"/>
</dbReference>
<dbReference type="InterPro" id="IPR027417">
    <property type="entry name" value="P-loop_NTPase"/>
</dbReference>
<feature type="binding site" evidence="4">
    <location>
        <begin position="8"/>
        <end position="15"/>
    </location>
    <ligand>
        <name>ATP</name>
        <dbReference type="ChEBI" id="CHEBI:30616"/>
    </ligand>
</feature>
<name>A0A0P8WLT5_9CLOT</name>
<dbReference type="PANTHER" id="PTHR30448">
    <property type="entry name" value="RNASE ADAPTER PROTEIN RAPZ"/>
    <property type="match status" value="1"/>
</dbReference>
<evidence type="ECO:0000313" key="8">
    <source>
        <dbReference type="Proteomes" id="UP000050326"/>
    </source>
</evidence>
<evidence type="ECO:0000256" key="3">
    <source>
        <dbReference type="ARBA" id="ARBA00023134"/>
    </source>
</evidence>
<dbReference type="PIRSF" id="PIRSF005052">
    <property type="entry name" value="P-loopkin"/>
    <property type="match status" value="1"/>
</dbReference>
<dbReference type="SUPFAM" id="SSF52540">
    <property type="entry name" value="P-loop containing nucleoside triphosphate hydrolases"/>
    <property type="match status" value="1"/>
</dbReference>
<dbReference type="OrthoDB" id="9784461at2"/>
<keyword evidence="8" id="KW-1185">Reference proteome</keyword>
<sequence>MRFVIVTGLSGAGKSQAMKSLEDLGFFCVDNLPPALLPKFADLCFQTQGKIDRVALVIDIRGGSFFDDIFESLNQLKMENFNYEILFLDSSDDVLIKRFKESRRSHPLAPDGRILDGINEERIKLTELKSKADNIIDTSNLTPRQLKEEIIHIFVEGQKFEGIIVSVVSFGFKYGIPLDSDLVFDVRFLSNPYYVEVLKRQSGKDEPVKEYVMRWPETREFLDKVVDMAEFLIPYYIKEGKSHLVISFGCTGGRHRSVVIANNVYEALKKNGHRVIIDHRDISEDIEESKR</sequence>
<evidence type="ECO:0000313" key="7">
    <source>
        <dbReference type="EMBL" id="KPU43436.1"/>
    </source>
</evidence>
<comment type="caution">
    <text evidence="7">The sequence shown here is derived from an EMBL/GenBank/DDBJ whole genome shotgun (WGS) entry which is preliminary data.</text>
</comment>
<keyword evidence="2 4" id="KW-0067">ATP-binding</keyword>
<gene>
    <name evidence="7" type="ORF">OXPF_28770</name>
</gene>
<accession>A0A0P8WLT5</accession>
<evidence type="ECO:0000256" key="4">
    <source>
        <dbReference type="HAMAP-Rule" id="MF_00636"/>
    </source>
</evidence>
<dbReference type="EMBL" id="LKET01000039">
    <property type="protein sequence ID" value="KPU43436.1"/>
    <property type="molecule type" value="Genomic_DNA"/>
</dbReference>
<dbReference type="InterPro" id="IPR053931">
    <property type="entry name" value="RapZ_C"/>
</dbReference>
<keyword evidence="3 4" id="KW-0342">GTP-binding</keyword>
<protein>
    <submittedName>
        <fullName evidence="7">GlmZ(SRNA)-inactivating NTPase</fullName>
    </submittedName>
</protein>
<dbReference type="STRING" id="36849.OXPF_28770"/>
<dbReference type="PATRIC" id="fig|36849.3.peg.3042"/>
<feature type="binding site" evidence="4">
    <location>
        <begin position="59"/>
        <end position="62"/>
    </location>
    <ligand>
        <name>GTP</name>
        <dbReference type="ChEBI" id="CHEBI:37565"/>
    </ligand>
</feature>
<dbReference type="NCBIfam" id="NF003828">
    <property type="entry name" value="PRK05416.1"/>
    <property type="match status" value="1"/>
</dbReference>
<dbReference type="InterPro" id="IPR005337">
    <property type="entry name" value="RapZ-like"/>
</dbReference>
<keyword evidence="1 4" id="KW-0547">Nucleotide-binding</keyword>
<dbReference type="PANTHER" id="PTHR30448:SF0">
    <property type="entry name" value="RNASE ADAPTER PROTEIN RAPZ"/>
    <property type="match status" value="1"/>
</dbReference>
<dbReference type="Gene3D" id="3.40.50.300">
    <property type="entry name" value="P-loop containing nucleotide triphosphate hydrolases"/>
    <property type="match status" value="1"/>
</dbReference>
<feature type="domain" description="RapZ-like N-terminal" evidence="5">
    <location>
        <begin position="1"/>
        <end position="154"/>
    </location>
</feature>